<reference evidence="15 16" key="1">
    <citation type="submission" date="2023-01" db="EMBL/GenBank/DDBJ databases">
        <authorList>
            <person name="Whitehead M."/>
        </authorList>
    </citation>
    <scope>NUCLEOTIDE SEQUENCE [LARGE SCALE GENOMIC DNA]</scope>
</reference>
<comment type="caution">
    <text evidence="15">The sequence shown here is derived from an EMBL/GenBank/DDBJ whole genome shotgun (WGS) entry which is preliminary data.</text>
</comment>
<evidence type="ECO:0000256" key="10">
    <source>
        <dbReference type="ARBA" id="ARBA00023242"/>
    </source>
</evidence>
<name>A0AAV0X254_9HEMI</name>
<dbReference type="InterPro" id="IPR028889">
    <property type="entry name" value="USP"/>
</dbReference>
<dbReference type="FunFam" id="3.90.70.10:FF:000005">
    <property type="entry name" value="Ubiquitin carboxyl-terminal hydrolase 7"/>
    <property type="match status" value="1"/>
</dbReference>
<evidence type="ECO:0000256" key="7">
    <source>
        <dbReference type="ARBA" id="ARBA00022786"/>
    </source>
</evidence>
<dbReference type="Gene3D" id="2.60.210.10">
    <property type="entry name" value="Apoptosis, Tumor Necrosis Factor Receptor Associated Protein 2, Chain A"/>
    <property type="match status" value="1"/>
</dbReference>
<evidence type="ECO:0000256" key="8">
    <source>
        <dbReference type="ARBA" id="ARBA00022801"/>
    </source>
</evidence>
<comment type="subcellular location">
    <subcellularLocation>
        <location evidence="2">Nucleus</location>
    </subcellularLocation>
</comment>
<dbReference type="EMBL" id="CARXXK010000003">
    <property type="protein sequence ID" value="CAI6362509.1"/>
    <property type="molecule type" value="Genomic_DNA"/>
</dbReference>
<evidence type="ECO:0000259" key="14">
    <source>
        <dbReference type="PROSITE" id="PS50235"/>
    </source>
</evidence>
<dbReference type="Pfam" id="PF00917">
    <property type="entry name" value="MATH"/>
    <property type="match status" value="1"/>
</dbReference>
<dbReference type="PANTHER" id="PTHR24006:SF644">
    <property type="entry name" value="UBIQUITIN CARBOXYL-TERMINAL HYDROLASE 7"/>
    <property type="match status" value="1"/>
</dbReference>
<dbReference type="InterPro" id="IPR002083">
    <property type="entry name" value="MATH/TRAF_dom"/>
</dbReference>
<dbReference type="InterPro" id="IPR029346">
    <property type="entry name" value="USP_C"/>
</dbReference>
<dbReference type="Pfam" id="PF00443">
    <property type="entry name" value="UCH"/>
    <property type="match status" value="1"/>
</dbReference>
<comment type="similarity">
    <text evidence="3">Belongs to the peptidase C19 family.</text>
</comment>
<dbReference type="InterPro" id="IPR001394">
    <property type="entry name" value="Peptidase_C19_UCH"/>
</dbReference>
<keyword evidence="6" id="KW-0645">Protease</keyword>
<dbReference type="PANTHER" id="PTHR24006">
    <property type="entry name" value="UBIQUITIN CARBOXYL-TERMINAL HYDROLASE"/>
    <property type="match status" value="1"/>
</dbReference>
<feature type="domain" description="MATH" evidence="13">
    <location>
        <begin position="164"/>
        <end position="279"/>
    </location>
</feature>
<dbReference type="GO" id="GO:0031647">
    <property type="term" value="P:regulation of protein stability"/>
    <property type="evidence" value="ECO:0007669"/>
    <property type="project" value="TreeGrafter"/>
</dbReference>
<dbReference type="PROSITE" id="PS50235">
    <property type="entry name" value="USP_3"/>
    <property type="match status" value="1"/>
</dbReference>
<dbReference type="CDD" id="cd02659">
    <property type="entry name" value="peptidase_C19C"/>
    <property type="match status" value="1"/>
</dbReference>
<dbReference type="EC" id="3.4.19.12" evidence="4"/>
<dbReference type="PROSITE" id="PS50144">
    <property type="entry name" value="MATH"/>
    <property type="match status" value="1"/>
</dbReference>
<evidence type="ECO:0000256" key="6">
    <source>
        <dbReference type="ARBA" id="ARBA00022670"/>
    </source>
</evidence>
<organism evidence="15 16">
    <name type="scientific">Macrosiphum euphorbiae</name>
    <name type="common">potato aphid</name>
    <dbReference type="NCBI Taxonomy" id="13131"/>
    <lineage>
        <taxon>Eukaryota</taxon>
        <taxon>Metazoa</taxon>
        <taxon>Ecdysozoa</taxon>
        <taxon>Arthropoda</taxon>
        <taxon>Hexapoda</taxon>
        <taxon>Insecta</taxon>
        <taxon>Pterygota</taxon>
        <taxon>Neoptera</taxon>
        <taxon>Paraneoptera</taxon>
        <taxon>Hemiptera</taxon>
        <taxon>Sternorrhyncha</taxon>
        <taxon>Aphidomorpha</taxon>
        <taxon>Aphidoidea</taxon>
        <taxon>Aphididae</taxon>
        <taxon>Macrosiphini</taxon>
        <taxon>Macrosiphum</taxon>
    </lineage>
</organism>
<dbReference type="Pfam" id="PF12436">
    <property type="entry name" value="USP7_ICP0_bdg"/>
    <property type="match status" value="1"/>
</dbReference>
<keyword evidence="7" id="KW-0833">Ubl conjugation pathway</keyword>
<evidence type="ECO:0000256" key="12">
    <source>
        <dbReference type="ARBA" id="ARBA00031508"/>
    </source>
</evidence>
<dbReference type="Gene3D" id="3.10.20.90">
    <property type="entry name" value="Phosphatidylinositol 3-kinase Catalytic Subunit, Chain A, domain 1"/>
    <property type="match status" value="2"/>
</dbReference>
<sequence length="1186" mass="137189">MMYGTVSMLAYGHLVCYSVSAPNPCNVNERPPPPSLPTRNWNCISAVSAVFNEIGRTLSKPVKFVLADKKSEHNRTATPFGKRNKNRKSKTSPLPRIMNHMVERDSQNDVPEEMDITEALTNEVSPLMLGNAQEMPIINDLVVPESIPTISTDVEMEEDNARPEATFRFEIENFSKSKEQRLSPPCYVRDLPWKIMIMHRVSQDNRSAKPAQPSVGFFSQCNGDSENTSWSVKQVLNFVLYRKKRENDWGFSFFMSWEDITDEAKGYIKNDTVIFEVSVTADAPHGVSWDSKKHTGYVGLKNQGATCYMNSLLQALYFTNQLRKAVYKMPTESDDSNKSVALALQRVFHELQFYDKPVGTKKLTKSFGWETLDSFMQHDVQEFLRVLLDKLENKMKGTCVEGTIPKLFEGKMISYINCKDVDYTSKRTETFYDIQLNIKGKKNIYESFKDYIQVEILDGDNRYDAGEYGLQDAEKGVIFASFPPVFYLHLMRFQYDPVTDSSVKFNDRFEFYDKINLDQYLKVKEETPADYILHAVLVHSGDNHGGHYVVFINPKGDGKWCKFDDDVVSRCPKEEAIEHNFGGNDGDENMMPIKQCTNAYMLVYIRDSELKNVLQEVTINDIPKELVERLQDEKRIETIRRKERNDLHIYTNIQVFLEDCFDSYLGIDLFDLEQPTFRTVKVKKNNNLEEVHQLLAETFKYQSNQIRIWPLIASKHESLRPMYLDGEANALKTIQDLHDNSSTTWNIWLELVEPGVSSLMPFDRSNQSLIFFKLFIPEERLLVYCGYHFANFETSLDSLINIMNKRAGFEEDTKLAIYKETNKNEIEKITKLDDPICEIIQTSTYGEILIYQKEELVKTYPSVMDHFKNICSQVYITFCDKLIPNDPGFTLGLPMWMLYHDMLQAVAERVSVDQRKLQIYFSVNGQKECPGEPIKNSYNGPIRDLITNNSYGKRYPKKFFYQEMHMPVDELESKKPVKIIWCGPKLKDEREIILYLNKNDSSCTHFYEVLHGSVELSPEGSGKFRTLEIMSAKISKWFNPGVKMPDIATVFPAKYYRVEEVPTDEMELSENELLVPVNHFSKEVYSTFGTPFLIKIIHEETLADVKERIVNKTGILDKELEKYKFAICQGVRATFIPDTHIMSLQDFKAPPTSQGQGQRPWLGMEHPNKTKRTRLNYLEKAIKIYN</sequence>
<evidence type="ECO:0000256" key="2">
    <source>
        <dbReference type="ARBA" id="ARBA00004123"/>
    </source>
</evidence>
<dbReference type="Gene3D" id="3.90.70.10">
    <property type="entry name" value="Cysteine proteinases"/>
    <property type="match status" value="1"/>
</dbReference>
<evidence type="ECO:0000259" key="13">
    <source>
        <dbReference type="PROSITE" id="PS50144"/>
    </source>
</evidence>
<dbReference type="GO" id="GO:0016579">
    <property type="term" value="P:protein deubiquitination"/>
    <property type="evidence" value="ECO:0007669"/>
    <property type="project" value="InterPro"/>
</dbReference>
<keyword evidence="9" id="KW-0788">Thiol protease</keyword>
<dbReference type="GO" id="GO:0005829">
    <property type="term" value="C:cytosol"/>
    <property type="evidence" value="ECO:0007669"/>
    <property type="project" value="TreeGrafter"/>
</dbReference>
<dbReference type="PROSITE" id="PS00973">
    <property type="entry name" value="USP_2"/>
    <property type="match status" value="1"/>
</dbReference>
<evidence type="ECO:0000256" key="11">
    <source>
        <dbReference type="ARBA" id="ARBA00031500"/>
    </source>
</evidence>
<dbReference type="GO" id="GO:0004843">
    <property type="term" value="F:cysteine-type deubiquitinase activity"/>
    <property type="evidence" value="ECO:0007669"/>
    <property type="project" value="UniProtKB-EC"/>
</dbReference>
<keyword evidence="16" id="KW-1185">Reference proteome</keyword>
<feature type="domain" description="USP" evidence="14">
    <location>
        <begin position="298"/>
        <end position="607"/>
    </location>
</feature>
<dbReference type="GO" id="GO:0006508">
    <property type="term" value="P:proteolysis"/>
    <property type="evidence" value="ECO:0007669"/>
    <property type="project" value="UniProtKB-KW"/>
</dbReference>
<dbReference type="SUPFAM" id="SSF49599">
    <property type="entry name" value="TRAF domain-like"/>
    <property type="match status" value="1"/>
</dbReference>
<dbReference type="GO" id="GO:0005634">
    <property type="term" value="C:nucleus"/>
    <property type="evidence" value="ECO:0007669"/>
    <property type="project" value="UniProtKB-SubCell"/>
</dbReference>
<dbReference type="AlphaFoldDB" id="A0AAV0X254"/>
<evidence type="ECO:0000256" key="3">
    <source>
        <dbReference type="ARBA" id="ARBA00009085"/>
    </source>
</evidence>
<gene>
    <name evidence="15" type="ORF">MEUPH1_LOCUS17572</name>
</gene>
<comment type="catalytic activity">
    <reaction evidence="1">
        <text>Thiol-dependent hydrolysis of ester, thioester, amide, peptide and isopeptide bonds formed by the C-terminal Gly of ubiquitin (a 76-residue protein attached to proteins as an intracellular targeting signal).</text>
        <dbReference type="EC" id="3.4.19.12"/>
    </reaction>
</comment>
<evidence type="ECO:0000313" key="16">
    <source>
        <dbReference type="Proteomes" id="UP001160148"/>
    </source>
</evidence>
<evidence type="ECO:0000256" key="9">
    <source>
        <dbReference type="ARBA" id="ARBA00022807"/>
    </source>
</evidence>
<evidence type="ECO:0000313" key="15">
    <source>
        <dbReference type="EMBL" id="CAI6362509.1"/>
    </source>
</evidence>
<keyword evidence="8" id="KW-0378">Hydrolase</keyword>
<protein>
    <recommendedName>
        <fullName evidence="5">Ubiquitin carboxyl-terminal hydrolase 7</fullName>
        <ecNumber evidence="4">3.4.19.12</ecNumber>
    </recommendedName>
    <alternativeName>
        <fullName evidence="12">Ubiquitin thioesterase 7</fullName>
    </alternativeName>
    <alternativeName>
        <fullName evidence="11">Ubiquitin-specific-processing protease 7</fullName>
    </alternativeName>
</protein>
<dbReference type="InterPro" id="IPR024729">
    <property type="entry name" value="USP7_ICP0-binding_dom"/>
</dbReference>
<evidence type="ECO:0000256" key="1">
    <source>
        <dbReference type="ARBA" id="ARBA00000707"/>
    </source>
</evidence>
<dbReference type="InterPro" id="IPR018200">
    <property type="entry name" value="USP_CS"/>
</dbReference>
<evidence type="ECO:0000256" key="4">
    <source>
        <dbReference type="ARBA" id="ARBA00012759"/>
    </source>
</evidence>
<dbReference type="InterPro" id="IPR008974">
    <property type="entry name" value="TRAF-like"/>
</dbReference>
<dbReference type="SUPFAM" id="SSF54001">
    <property type="entry name" value="Cysteine proteinases"/>
    <property type="match status" value="1"/>
</dbReference>
<evidence type="ECO:0000256" key="5">
    <source>
        <dbReference type="ARBA" id="ARBA00021393"/>
    </source>
</evidence>
<accession>A0AAV0X254</accession>
<dbReference type="PROSITE" id="PS00972">
    <property type="entry name" value="USP_1"/>
    <property type="match status" value="1"/>
</dbReference>
<dbReference type="InterPro" id="IPR038765">
    <property type="entry name" value="Papain-like_cys_pep_sf"/>
</dbReference>
<dbReference type="Proteomes" id="UP001160148">
    <property type="component" value="Unassembled WGS sequence"/>
</dbReference>
<dbReference type="Pfam" id="PF14533">
    <property type="entry name" value="USP7_C2"/>
    <property type="match status" value="1"/>
</dbReference>
<dbReference type="InterPro" id="IPR050164">
    <property type="entry name" value="Peptidase_C19"/>
</dbReference>
<proteinExistence type="inferred from homology"/>
<keyword evidence="10" id="KW-0539">Nucleus</keyword>